<comment type="caution">
    <text evidence="2">The sequence shown here is derived from an EMBL/GenBank/DDBJ whole genome shotgun (WGS) entry which is preliminary data.</text>
</comment>
<dbReference type="PANTHER" id="PTHR46211:SF1">
    <property type="entry name" value="GLYCEROPHOSPHODIESTER PHOSPHODIESTERASE, CYTOPLASMIC"/>
    <property type="match status" value="1"/>
</dbReference>
<evidence type="ECO:0000313" key="2">
    <source>
        <dbReference type="EMBL" id="MDA4846961.1"/>
    </source>
</evidence>
<evidence type="ECO:0000259" key="1">
    <source>
        <dbReference type="PROSITE" id="PS51704"/>
    </source>
</evidence>
<dbReference type="EMBL" id="JAPJZH010000010">
    <property type="protein sequence ID" value="MDA4846961.1"/>
    <property type="molecule type" value="Genomic_DNA"/>
</dbReference>
<accession>A0ABT4VQI6</accession>
<feature type="domain" description="GP-PDE" evidence="1">
    <location>
        <begin position="10"/>
        <end position="248"/>
    </location>
</feature>
<sequence length="256" mass="28224">MPHASPIVDAPLLAHRGASLYAPENTLQAVQRAAEMGAKWIETDVQLTADDELVIIHDLELDRTTNGSGFVAHHTLDEIRDLDAGSWFGHGFGHCKVPTLEEFIGCVVDNGLNLQLELKELAGREYHLSDRACDALAELWPFGERKLFVSGFSARCMRRIAEKMPDVPRAIALICVPDDPDAYAEEHGVQIIHVQDKFVDDEALEIVRASATEFGVATVNDPLRAKYLLRSGVESVLTDDPLLLERGHLQAVDQIA</sequence>
<reference evidence="2" key="1">
    <citation type="submission" date="2022-11" db="EMBL/GenBank/DDBJ databases">
        <title>Hoeflea poritis sp. nov., isolated from scleractinian coral Porites lutea.</title>
        <authorList>
            <person name="Zhang G."/>
            <person name="Wei Q."/>
            <person name="Cai L."/>
        </authorList>
    </citation>
    <scope>NUCLEOTIDE SEQUENCE</scope>
    <source>
        <strain evidence="2">E7-10</strain>
    </source>
</reference>
<dbReference type="InterPro" id="IPR017946">
    <property type="entry name" value="PLC-like_Pdiesterase_TIM-brl"/>
</dbReference>
<keyword evidence="3" id="KW-1185">Reference proteome</keyword>
<dbReference type="Proteomes" id="UP001148313">
    <property type="component" value="Unassembled WGS sequence"/>
</dbReference>
<dbReference type="InterPro" id="IPR030395">
    <property type="entry name" value="GP_PDE_dom"/>
</dbReference>
<dbReference type="PANTHER" id="PTHR46211">
    <property type="entry name" value="GLYCEROPHOSPHORYL DIESTER PHOSPHODIESTERASE"/>
    <property type="match status" value="1"/>
</dbReference>
<evidence type="ECO:0000313" key="3">
    <source>
        <dbReference type="Proteomes" id="UP001148313"/>
    </source>
</evidence>
<dbReference type="RefSeq" id="WP_271090763.1">
    <property type="nucleotide sequence ID" value="NZ_JAPJZH010000010.1"/>
</dbReference>
<gene>
    <name evidence="2" type="ORF">OOZ53_16500</name>
</gene>
<name>A0ABT4VQI6_9HYPH</name>
<dbReference type="SUPFAM" id="SSF51695">
    <property type="entry name" value="PLC-like phosphodiesterases"/>
    <property type="match status" value="1"/>
</dbReference>
<dbReference type="Pfam" id="PF03009">
    <property type="entry name" value="GDPD"/>
    <property type="match status" value="1"/>
</dbReference>
<proteinExistence type="predicted"/>
<protein>
    <submittedName>
        <fullName evidence="2">Glycerophosphodiester phosphodiesterase family protein</fullName>
    </submittedName>
</protein>
<dbReference type="PROSITE" id="PS51704">
    <property type="entry name" value="GP_PDE"/>
    <property type="match status" value="1"/>
</dbReference>
<dbReference type="Gene3D" id="3.20.20.190">
    <property type="entry name" value="Phosphatidylinositol (PI) phosphodiesterase"/>
    <property type="match status" value="1"/>
</dbReference>
<organism evidence="2 3">
    <name type="scientific">Hoeflea poritis</name>
    <dbReference type="NCBI Taxonomy" id="2993659"/>
    <lineage>
        <taxon>Bacteria</taxon>
        <taxon>Pseudomonadati</taxon>
        <taxon>Pseudomonadota</taxon>
        <taxon>Alphaproteobacteria</taxon>
        <taxon>Hyphomicrobiales</taxon>
        <taxon>Rhizobiaceae</taxon>
        <taxon>Hoeflea</taxon>
    </lineage>
</organism>